<feature type="region of interest" description="Disordered" evidence="1">
    <location>
        <begin position="88"/>
        <end position="108"/>
    </location>
</feature>
<dbReference type="SUPFAM" id="SSF47413">
    <property type="entry name" value="lambda repressor-like DNA-binding domains"/>
    <property type="match status" value="1"/>
</dbReference>
<evidence type="ECO:0000256" key="1">
    <source>
        <dbReference type="SAM" id="MobiDB-lite"/>
    </source>
</evidence>
<dbReference type="CDD" id="cd00093">
    <property type="entry name" value="HTH_XRE"/>
    <property type="match status" value="1"/>
</dbReference>
<evidence type="ECO:0000259" key="2">
    <source>
        <dbReference type="PROSITE" id="PS50943"/>
    </source>
</evidence>
<dbReference type="Gene3D" id="1.10.260.40">
    <property type="entry name" value="lambda repressor-like DNA-binding domains"/>
    <property type="match status" value="1"/>
</dbReference>
<dbReference type="Pfam" id="PF01381">
    <property type="entry name" value="HTH_3"/>
    <property type="match status" value="1"/>
</dbReference>
<feature type="domain" description="HTH cro/C1-type" evidence="2">
    <location>
        <begin position="18"/>
        <end position="69"/>
    </location>
</feature>
<accession>A0A0F9QK97</accession>
<dbReference type="InterPro" id="IPR010982">
    <property type="entry name" value="Lambda_DNA-bd_dom_sf"/>
</dbReference>
<protein>
    <recommendedName>
        <fullName evidence="2">HTH cro/C1-type domain-containing protein</fullName>
    </recommendedName>
</protein>
<proteinExistence type="predicted"/>
<reference evidence="3" key="1">
    <citation type="journal article" date="2015" name="Nature">
        <title>Complex archaea that bridge the gap between prokaryotes and eukaryotes.</title>
        <authorList>
            <person name="Spang A."/>
            <person name="Saw J.H."/>
            <person name="Jorgensen S.L."/>
            <person name="Zaremba-Niedzwiedzka K."/>
            <person name="Martijn J."/>
            <person name="Lind A.E."/>
            <person name="van Eijk R."/>
            <person name="Schleper C."/>
            <person name="Guy L."/>
            <person name="Ettema T.J."/>
        </authorList>
    </citation>
    <scope>NUCLEOTIDE SEQUENCE</scope>
</reference>
<gene>
    <name evidence="3" type="ORF">LCGC14_1004810</name>
</gene>
<dbReference type="AlphaFoldDB" id="A0A0F9QK97"/>
<dbReference type="PROSITE" id="PS50943">
    <property type="entry name" value="HTH_CROC1"/>
    <property type="match status" value="1"/>
</dbReference>
<dbReference type="SMART" id="SM00530">
    <property type="entry name" value="HTH_XRE"/>
    <property type="match status" value="1"/>
</dbReference>
<comment type="caution">
    <text evidence="3">The sequence shown here is derived from an EMBL/GenBank/DDBJ whole genome shotgun (WGS) entry which is preliminary data.</text>
</comment>
<name>A0A0F9QK97_9ZZZZ</name>
<dbReference type="InterPro" id="IPR001387">
    <property type="entry name" value="Cro/C1-type_HTH"/>
</dbReference>
<dbReference type="EMBL" id="LAZR01003906">
    <property type="protein sequence ID" value="KKN13591.1"/>
    <property type="molecule type" value="Genomic_DNA"/>
</dbReference>
<dbReference type="GO" id="GO:0003677">
    <property type="term" value="F:DNA binding"/>
    <property type="evidence" value="ECO:0007669"/>
    <property type="project" value="InterPro"/>
</dbReference>
<evidence type="ECO:0000313" key="3">
    <source>
        <dbReference type="EMBL" id="KKN13591.1"/>
    </source>
</evidence>
<sequence length="108" mass="12021">MISNESVATLTEELGERLKQARLNQDLTQAELAKRVGVTRKMVLNAEKGKVQLEVFVGIMVALNLTEQLGLFLPKQTISPVELAKLRGKQRQRASGQHNANDEVPAEW</sequence>
<organism evidence="3">
    <name type="scientific">marine sediment metagenome</name>
    <dbReference type="NCBI Taxonomy" id="412755"/>
    <lineage>
        <taxon>unclassified sequences</taxon>
        <taxon>metagenomes</taxon>
        <taxon>ecological metagenomes</taxon>
    </lineage>
</organism>